<comment type="caution">
    <text evidence="2">The sequence shown here is derived from an EMBL/GenBank/DDBJ whole genome shotgun (WGS) entry which is preliminary data.</text>
</comment>
<accession>A0A8S1ABU0</accession>
<dbReference type="EMBL" id="CADEBC010000519">
    <property type="protein sequence ID" value="CAB3242930.1"/>
    <property type="molecule type" value="Genomic_DNA"/>
</dbReference>
<dbReference type="GO" id="GO:0003677">
    <property type="term" value="F:DNA binding"/>
    <property type="evidence" value="ECO:0007669"/>
    <property type="project" value="InterPro"/>
</dbReference>
<evidence type="ECO:0000313" key="2">
    <source>
        <dbReference type="EMBL" id="CAB3242930.1"/>
    </source>
</evidence>
<name>A0A8S1ABU0_ARCPL</name>
<feature type="domain" description="H15" evidence="1">
    <location>
        <begin position="35"/>
        <end position="104"/>
    </location>
</feature>
<protein>
    <recommendedName>
        <fullName evidence="1">H15 domain-containing protein</fullName>
    </recommendedName>
</protein>
<sequence length="154" mass="18001">MNCRCIRQYLIVERLFERKNKIITMGKVKPRKQEEAISTGEIVLSAIKKLMKNTGWTARTIIKFIKLEYRISDSKISQRVSRALKRGVRLGILQMERGRYRLNNMASLARQVSPTDIRSNQCKLQQELSLRIRSGAPSVASRLNKYSSRRKYKR</sequence>
<proteinExistence type="predicted"/>
<dbReference type="Pfam" id="PF00538">
    <property type="entry name" value="Linker_histone"/>
    <property type="match status" value="1"/>
</dbReference>
<dbReference type="InterPro" id="IPR036388">
    <property type="entry name" value="WH-like_DNA-bd_sf"/>
</dbReference>
<dbReference type="InterPro" id="IPR036390">
    <property type="entry name" value="WH_DNA-bd_sf"/>
</dbReference>
<evidence type="ECO:0000313" key="3">
    <source>
        <dbReference type="Proteomes" id="UP000494106"/>
    </source>
</evidence>
<dbReference type="InterPro" id="IPR005818">
    <property type="entry name" value="Histone_H1/H5_H15"/>
</dbReference>
<reference evidence="2 3" key="1">
    <citation type="submission" date="2020-04" db="EMBL/GenBank/DDBJ databases">
        <authorList>
            <person name="Wallbank WR R."/>
            <person name="Pardo Diaz C."/>
            <person name="Kozak K."/>
            <person name="Martin S."/>
            <person name="Jiggins C."/>
            <person name="Moest M."/>
            <person name="Warren A I."/>
            <person name="Byers J.R.P. K."/>
            <person name="Montejo-Kovacevich G."/>
            <person name="Yen C E."/>
        </authorList>
    </citation>
    <scope>NUCLEOTIDE SEQUENCE [LARGE SCALE GENOMIC DNA]</scope>
</reference>
<dbReference type="PROSITE" id="PS51504">
    <property type="entry name" value="H15"/>
    <property type="match status" value="1"/>
</dbReference>
<dbReference type="SUPFAM" id="SSF46785">
    <property type="entry name" value="Winged helix' DNA-binding domain"/>
    <property type="match status" value="1"/>
</dbReference>
<dbReference type="AlphaFoldDB" id="A0A8S1ABU0"/>
<organism evidence="2 3">
    <name type="scientific">Arctia plantaginis</name>
    <name type="common">Wood tiger moth</name>
    <name type="synonym">Phalaena plantaginis</name>
    <dbReference type="NCBI Taxonomy" id="874455"/>
    <lineage>
        <taxon>Eukaryota</taxon>
        <taxon>Metazoa</taxon>
        <taxon>Ecdysozoa</taxon>
        <taxon>Arthropoda</taxon>
        <taxon>Hexapoda</taxon>
        <taxon>Insecta</taxon>
        <taxon>Pterygota</taxon>
        <taxon>Neoptera</taxon>
        <taxon>Endopterygota</taxon>
        <taxon>Lepidoptera</taxon>
        <taxon>Glossata</taxon>
        <taxon>Ditrysia</taxon>
        <taxon>Noctuoidea</taxon>
        <taxon>Erebidae</taxon>
        <taxon>Arctiinae</taxon>
        <taxon>Arctia</taxon>
    </lineage>
</organism>
<keyword evidence="3" id="KW-1185">Reference proteome</keyword>
<dbReference type="Proteomes" id="UP000494106">
    <property type="component" value="Unassembled WGS sequence"/>
</dbReference>
<dbReference type="OrthoDB" id="7373141at2759"/>
<dbReference type="Gene3D" id="1.10.10.10">
    <property type="entry name" value="Winged helix-like DNA-binding domain superfamily/Winged helix DNA-binding domain"/>
    <property type="match status" value="1"/>
</dbReference>
<gene>
    <name evidence="2" type="ORF">APLA_LOCUS9259</name>
</gene>
<dbReference type="GO" id="GO:0006334">
    <property type="term" value="P:nucleosome assembly"/>
    <property type="evidence" value="ECO:0007669"/>
    <property type="project" value="InterPro"/>
</dbReference>
<evidence type="ECO:0000259" key="1">
    <source>
        <dbReference type="PROSITE" id="PS51504"/>
    </source>
</evidence>
<dbReference type="GO" id="GO:0000786">
    <property type="term" value="C:nucleosome"/>
    <property type="evidence" value="ECO:0007669"/>
    <property type="project" value="InterPro"/>
</dbReference>